<sequence>MLKKSISIFVISILISITCSFVVLAKPNTTITYTEEEYNLKQKSEPTCDNLVDFEAEIKSPAKIRNIVEEDLKKRNKGIETEIKFDTNKSNNFFVLSKNSSFDRDKAKAYAEKHATEPNTKSYPYYRKSDGAGVDCANFVSQVLYAGGMSEKGTNWGDYNSWFCNTTSASELKKCAITWRSANYFTKHWGNIDGVGANRAEKYTEMTVNDAVKNFNDLYITLWPGDVIQQVGSDGIAYHTQVVHDYGKKYGSTRNDVFIAQHSSDAKEVSLYDYLKYKKDNGYGTDKIFIYEIKSGS</sequence>
<dbReference type="EMBL" id="FRAG01000136">
    <property type="protein sequence ID" value="SHK65046.1"/>
    <property type="molecule type" value="Genomic_DNA"/>
</dbReference>
<evidence type="ECO:0000259" key="2">
    <source>
        <dbReference type="Pfam" id="PF12671"/>
    </source>
</evidence>
<evidence type="ECO:0000313" key="4">
    <source>
        <dbReference type="Proteomes" id="UP000184465"/>
    </source>
</evidence>
<gene>
    <name evidence="3" type="ORF">SAMN02745912_03887</name>
</gene>
<feature type="signal peptide" evidence="1">
    <location>
        <begin position="1"/>
        <end position="25"/>
    </location>
</feature>
<organism evidence="3 4">
    <name type="scientific">Paramaledivibacter caminithermalis (strain DSM 15212 / CIP 107654 / DViRD3)</name>
    <name type="common">Clostridium caminithermale</name>
    <dbReference type="NCBI Taxonomy" id="1121301"/>
    <lineage>
        <taxon>Bacteria</taxon>
        <taxon>Bacillati</taxon>
        <taxon>Bacillota</taxon>
        <taxon>Clostridia</taxon>
        <taxon>Peptostreptococcales</taxon>
        <taxon>Caminicellaceae</taxon>
        <taxon>Paramaledivibacter</taxon>
    </lineage>
</organism>
<reference evidence="3 4" key="1">
    <citation type="submission" date="2016-11" db="EMBL/GenBank/DDBJ databases">
        <authorList>
            <person name="Jaros S."/>
            <person name="Januszkiewicz K."/>
            <person name="Wedrychowicz H."/>
        </authorList>
    </citation>
    <scope>NUCLEOTIDE SEQUENCE [LARGE SCALE GENOMIC DNA]</scope>
    <source>
        <strain evidence="3 4">DSM 15212</strain>
    </source>
</reference>
<proteinExistence type="predicted"/>
<dbReference type="OrthoDB" id="9812429at2"/>
<dbReference type="Pfam" id="PF12671">
    <property type="entry name" value="Amidase_6"/>
    <property type="match status" value="1"/>
</dbReference>
<feature type="chain" id="PRO_5013200875" evidence="1">
    <location>
        <begin position="26"/>
        <end position="297"/>
    </location>
</feature>
<accession>A0A1M6U7B7</accession>
<evidence type="ECO:0000256" key="1">
    <source>
        <dbReference type="SAM" id="SignalP"/>
    </source>
</evidence>
<dbReference type="RefSeq" id="WP_084112156.1">
    <property type="nucleotide sequence ID" value="NZ_FRAG01000136.1"/>
</dbReference>
<feature type="domain" description="Putative amidase" evidence="2">
    <location>
        <begin position="102"/>
        <end position="276"/>
    </location>
</feature>
<evidence type="ECO:0000313" key="3">
    <source>
        <dbReference type="EMBL" id="SHK65046.1"/>
    </source>
</evidence>
<protein>
    <submittedName>
        <fullName evidence="3">Putative amidase domain-containing protein</fullName>
    </submittedName>
</protein>
<dbReference type="InterPro" id="IPR024301">
    <property type="entry name" value="Amidase_6"/>
</dbReference>
<name>A0A1M6U7B7_PARC5</name>
<keyword evidence="4" id="KW-1185">Reference proteome</keyword>
<dbReference type="AlphaFoldDB" id="A0A1M6U7B7"/>
<dbReference type="Proteomes" id="UP000184465">
    <property type="component" value="Unassembled WGS sequence"/>
</dbReference>
<keyword evidence="1" id="KW-0732">Signal</keyword>